<feature type="transmembrane region" description="Helical" evidence="13">
    <location>
        <begin position="368"/>
        <end position="388"/>
    </location>
</feature>
<feature type="transmembrane region" description="Helical" evidence="13">
    <location>
        <begin position="77"/>
        <end position="97"/>
    </location>
</feature>
<keyword evidence="6" id="KW-1003">Cell membrane</keyword>
<feature type="transmembrane region" description="Helical" evidence="13">
    <location>
        <begin position="400"/>
        <end position="417"/>
    </location>
</feature>
<keyword evidence="9 13" id="KW-1133">Transmembrane helix</keyword>
<evidence type="ECO:0000256" key="5">
    <source>
        <dbReference type="ARBA" id="ARBA00020482"/>
    </source>
</evidence>
<evidence type="ECO:0000256" key="10">
    <source>
        <dbReference type="ARBA" id="ARBA00023136"/>
    </source>
</evidence>
<evidence type="ECO:0000256" key="9">
    <source>
        <dbReference type="ARBA" id="ARBA00022989"/>
    </source>
</evidence>
<feature type="transmembrane region" description="Helical" evidence="13">
    <location>
        <begin position="234"/>
        <end position="251"/>
    </location>
</feature>
<feature type="transmembrane region" description="Helical" evidence="13">
    <location>
        <begin position="210"/>
        <end position="227"/>
    </location>
</feature>
<accession>A0ABX8S8C4</accession>
<comment type="catalytic activity">
    <reaction evidence="12">
        <text>Adds an alpha-D-arabinofuranosyl group from trans,octacis-decaprenylphospho-beta-D-arabinofuranose at the 5-O-position of the eighth, tenth and twelfth galactofuranose unit of the galactofuranan chain of [beta-D-galactofuranosyl-(1-&gt;5)-beta-D-galactofuranosyl-(1-&gt;6)]14-beta-D-galactofuranosyl-(1-&gt;5)-beta-D-galactofuranosyl-(1-&gt;4)-alpha-L-rhamnopyranosyl-(1-&gt;3)-N-acetyl-alpha-D-glucosaminyl-diphospho-trans,octacis-decaprenol.</text>
        <dbReference type="EC" id="2.4.2.46"/>
    </reaction>
</comment>
<dbReference type="EC" id="2.4.2.46" evidence="4"/>
<organism evidence="16 17">
    <name type="scientific">Skermania pinensis</name>
    <dbReference type="NCBI Taxonomy" id="39122"/>
    <lineage>
        <taxon>Bacteria</taxon>
        <taxon>Bacillati</taxon>
        <taxon>Actinomycetota</taxon>
        <taxon>Actinomycetes</taxon>
        <taxon>Mycobacteriales</taxon>
        <taxon>Gordoniaceae</taxon>
        <taxon>Skermania</taxon>
    </lineage>
</organism>
<evidence type="ECO:0000256" key="11">
    <source>
        <dbReference type="ARBA" id="ARBA00033184"/>
    </source>
</evidence>
<feature type="domain" description="Arabinofuranosyltransferase AftA N-terminal" evidence="15">
    <location>
        <begin position="15"/>
        <end position="440"/>
    </location>
</feature>
<evidence type="ECO:0000256" key="1">
    <source>
        <dbReference type="ARBA" id="ARBA00004651"/>
    </source>
</evidence>
<feature type="transmembrane region" description="Helical" evidence="13">
    <location>
        <begin position="187"/>
        <end position="204"/>
    </location>
</feature>
<evidence type="ECO:0000313" key="17">
    <source>
        <dbReference type="Proteomes" id="UP000887023"/>
    </source>
</evidence>
<feature type="domain" description="Arabinofuranosyltransferase AftA C-terminal" evidence="14">
    <location>
        <begin position="448"/>
        <end position="619"/>
    </location>
</feature>
<evidence type="ECO:0000256" key="12">
    <source>
        <dbReference type="ARBA" id="ARBA00034030"/>
    </source>
</evidence>
<dbReference type="InterPro" id="IPR020963">
    <property type="entry name" value="ArabinofuranosylTrfase_AftA_N"/>
</dbReference>
<comment type="similarity">
    <text evidence="3">Belongs to the glycosyltransferase 85 family.</text>
</comment>
<comment type="pathway">
    <text evidence="2">Cell wall biogenesis; cell wall polysaccharide biosynthesis.</text>
</comment>
<protein>
    <recommendedName>
        <fullName evidence="5">Galactan 5-O-arabinofuranosyltransferase</fullName>
        <ecNumber evidence="4">2.4.2.46</ecNumber>
    </recommendedName>
    <alternativeName>
        <fullName evidence="11">Arabinofuranosyltransferase AftA</fullName>
    </alternativeName>
</protein>
<dbReference type="RefSeq" id="WP_066467061.1">
    <property type="nucleotide sequence ID" value="NZ_CBCRUZ010000010.1"/>
</dbReference>
<dbReference type="Proteomes" id="UP000887023">
    <property type="component" value="Chromosome"/>
</dbReference>
<evidence type="ECO:0000313" key="16">
    <source>
        <dbReference type="EMBL" id="QXQ14069.1"/>
    </source>
</evidence>
<feature type="transmembrane region" description="Helical" evidence="13">
    <location>
        <begin position="429"/>
        <end position="448"/>
    </location>
</feature>
<evidence type="ECO:0000256" key="8">
    <source>
        <dbReference type="ARBA" id="ARBA00022692"/>
    </source>
</evidence>
<feature type="transmembrane region" description="Helical" evidence="13">
    <location>
        <begin position="160"/>
        <end position="180"/>
    </location>
</feature>
<gene>
    <name evidence="16" type="ORF">KV203_00975</name>
</gene>
<keyword evidence="17" id="KW-1185">Reference proteome</keyword>
<evidence type="ECO:0000256" key="6">
    <source>
        <dbReference type="ARBA" id="ARBA00022475"/>
    </source>
</evidence>
<dbReference type="InterPro" id="IPR020959">
    <property type="entry name" value="ArabinofuranosylTrfase_AftA_C"/>
</dbReference>
<name>A0ABX8S8C4_9ACTN</name>
<sequence length="620" mass="66063">MVRRSGAVLGEAAPATVSAIAVTAIGLTGFALVEWPAFNASNVTRALTTVGQAVTLALVVAGYLLHRRRQHGWPARLLSWTGLAGFVTVTLGMPLAATKLYLFGMSVDQEFRTEFLTRLTDSPALHDMTYAELPSFYPAGWFWVGGRVADLLGMSGWAVFKPYAIGGIAVAAVLASVLWSRLIRADWAVLVTLASTAVVLAYGAPEAYGAPIALLLPPVLVLAWGGLHRPASGWAAIDGTGLFLGFAAISYTLYFAFAGFAVGLMALLAAVAAGRTSGWRAAAGPLLRGAAAAGIAGTIALTVWAPFLIYLLRHGRPGSGGTAFHYLPESGAELPLPMLRFDLLGALCLLGTGWLVARATRSRRAQALGIGVLACYLWALASMAATAAGTTLLSFRLEPILLALLATAGVFGFVEITRALRDSFDSVRVGLVAAVVGLLGAIGFAQHIPTVLKPEIDTAYTDTDCAGQRADRRPPGSAADYPEIDRMLREQTGRAPDRTVLLTADTGFLACYPYFGFQALTSHYANPLADFDGRAAAIADWSELSGPDELVRALDTLPWRAPDAFLFRQNPTGYTLRLAQDVYPNDPNVRRYTVTFPKQLFDDPRFRTSTVGPFVLVVRR</sequence>
<evidence type="ECO:0000256" key="2">
    <source>
        <dbReference type="ARBA" id="ARBA00004776"/>
    </source>
</evidence>
<evidence type="ECO:0000256" key="3">
    <source>
        <dbReference type="ARBA" id="ARBA00009655"/>
    </source>
</evidence>
<dbReference type="Pfam" id="PF12250">
    <property type="entry name" value="AftA_N"/>
    <property type="match status" value="1"/>
</dbReference>
<evidence type="ECO:0000256" key="13">
    <source>
        <dbReference type="SAM" id="Phobius"/>
    </source>
</evidence>
<evidence type="ECO:0000259" key="15">
    <source>
        <dbReference type="Pfam" id="PF12250"/>
    </source>
</evidence>
<feature type="transmembrane region" description="Helical" evidence="13">
    <location>
        <begin position="45"/>
        <end position="65"/>
    </location>
</feature>
<keyword evidence="7" id="KW-0808">Transferase</keyword>
<dbReference type="Pfam" id="PF12249">
    <property type="entry name" value="AftA_C"/>
    <property type="match status" value="1"/>
</dbReference>
<reference evidence="16" key="1">
    <citation type="submission" date="2021-07" db="EMBL/GenBank/DDBJ databases">
        <title>Candidatus Kaistella beijingensis sp. nov. isolated from a municipal wastewater treatment plant is involved in sludge foaming.</title>
        <authorList>
            <person name="Song Y."/>
            <person name="Liu S.-J."/>
        </authorList>
    </citation>
    <scope>NUCLEOTIDE SEQUENCE</scope>
    <source>
        <strain evidence="16">DSM 43998</strain>
    </source>
</reference>
<feature type="transmembrane region" description="Helical" evidence="13">
    <location>
        <begin position="286"/>
        <end position="312"/>
    </location>
</feature>
<dbReference type="EMBL" id="CP079105">
    <property type="protein sequence ID" value="QXQ14069.1"/>
    <property type="molecule type" value="Genomic_DNA"/>
</dbReference>
<feature type="transmembrane region" description="Helical" evidence="13">
    <location>
        <begin position="12"/>
        <end position="33"/>
    </location>
</feature>
<evidence type="ECO:0000256" key="7">
    <source>
        <dbReference type="ARBA" id="ARBA00022679"/>
    </source>
</evidence>
<comment type="subcellular location">
    <subcellularLocation>
        <location evidence="1">Cell membrane</location>
        <topology evidence="1">Multi-pass membrane protein</topology>
    </subcellularLocation>
</comment>
<evidence type="ECO:0000256" key="4">
    <source>
        <dbReference type="ARBA" id="ARBA00012037"/>
    </source>
</evidence>
<evidence type="ECO:0000259" key="14">
    <source>
        <dbReference type="Pfam" id="PF12249"/>
    </source>
</evidence>
<proteinExistence type="inferred from homology"/>
<keyword evidence="8 13" id="KW-0812">Transmembrane</keyword>
<keyword evidence="10 13" id="KW-0472">Membrane</keyword>